<evidence type="ECO:0000313" key="4">
    <source>
        <dbReference type="Proteomes" id="UP000645462"/>
    </source>
</evidence>
<dbReference type="PANTHER" id="PTHR13947">
    <property type="entry name" value="GNAT FAMILY N-ACETYLTRANSFERASE"/>
    <property type="match status" value="1"/>
</dbReference>
<dbReference type="Pfam" id="PF00583">
    <property type="entry name" value="Acetyltransf_1"/>
    <property type="match status" value="1"/>
</dbReference>
<proteinExistence type="predicted"/>
<dbReference type="Proteomes" id="UP000645462">
    <property type="component" value="Unassembled WGS sequence"/>
</dbReference>
<dbReference type="InterPro" id="IPR050769">
    <property type="entry name" value="NAT_camello-type"/>
</dbReference>
<keyword evidence="4" id="KW-1185">Reference proteome</keyword>
<dbReference type="EMBL" id="BMFC01000004">
    <property type="protein sequence ID" value="GGC04407.1"/>
    <property type="molecule type" value="Genomic_DNA"/>
</dbReference>
<comment type="caution">
    <text evidence="3">The sequence shown here is derived from an EMBL/GenBank/DDBJ whole genome shotgun (WGS) entry which is preliminary data.</text>
</comment>
<sequence>MTDDVILRAYTPGDFDWLVDLHGRHYAEAEGFDATFAPLVATILRDFEAQHDPYFERGWVAERDGARLGSIFCVRADARTAKLRLFILSPEARGIGLGKRMLAICTGFARDRGYTRMQLWTHESHEAACALYRTAGWRCASSEPVHSFGVDLVEQAWEVTL</sequence>
<reference evidence="4" key="1">
    <citation type="journal article" date="2019" name="Int. J. Syst. Evol. Microbiol.">
        <title>The Global Catalogue of Microorganisms (GCM) 10K type strain sequencing project: providing services to taxonomists for standard genome sequencing and annotation.</title>
        <authorList>
            <consortium name="The Broad Institute Genomics Platform"/>
            <consortium name="The Broad Institute Genome Sequencing Center for Infectious Disease"/>
            <person name="Wu L."/>
            <person name="Ma J."/>
        </authorList>
    </citation>
    <scope>NUCLEOTIDE SEQUENCE [LARGE SCALE GENOMIC DNA]</scope>
    <source>
        <strain evidence="4">CGMCC 1.12478</strain>
    </source>
</reference>
<dbReference type="SUPFAM" id="SSF55729">
    <property type="entry name" value="Acyl-CoA N-acyltransferases (Nat)"/>
    <property type="match status" value="1"/>
</dbReference>
<accession>A0ABQ1KRV8</accession>
<evidence type="ECO:0000256" key="1">
    <source>
        <dbReference type="ARBA" id="ARBA00022679"/>
    </source>
</evidence>
<dbReference type="PANTHER" id="PTHR13947:SF37">
    <property type="entry name" value="LD18367P"/>
    <property type="match status" value="1"/>
</dbReference>
<gene>
    <name evidence="3" type="ORF">GCM10011363_21320</name>
</gene>
<dbReference type="InterPro" id="IPR000182">
    <property type="entry name" value="GNAT_dom"/>
</dbReference>
<keyword evidence="1" id="KW-0808">Transferase</keyword>
<protein>
    <submittedName>
        <fullName evidence="3">MarR family transcriptional regulator</fullName>
    </submittedName>
</protein>
<dbReference type="CDD" id="cd04301">
    <property type="entry name" value="NAT_SF"/>
    <property type="match status" value="1"/>
</dbReference>
<organism evidence="3 4">
    <name type="scientific">Marivita lacus</name>
    <dbReference type="NCBI Taxonomy" id="1323742"/>
    <lineage>
        <taxon>Bacteria</taxon>
        <taxon>Pseudomonadati</taxon>
        <taxon>Pseudomonadota</taxon>
        <taxon>Alphaproteobacteria</taxon>
        <taxon>Rhodobacterales</taxon>
        <taxon>Roseobacteraceae</taxon>
        <taxon>Marivita</taxon>
    </lineage>
</organism>
<dbReference type="PROSITE" id="PS51186">
    <property type="entry name" value="GNAT"/>
    <property type="match status" value="1"/>
</dbReference>
<dbReference type="InterPro" id="IPR016181">
    <property type="entry name" value="Acyl_CoA_acyltransferase"/>
</dbReference>
<dbReference type="RefSeq" id="WP_188482021.1">
    <property type="nucleotide sequence ID" value="NZ_BMFC01000004.1"/>
</dbReference>
<evidence type="ECO:0000313" key="3">
    <source>
        <dbReference type="EMBL" id="GGC04407.1"/>
    </source>
</evidence>
<dbReference type="Gene3D" id="3.40.630.30">
    <property type="match status" value="1"/>
</dbReference>
<evidence type="ECO:0000259" key="2">
    <source>
        <dbReference type="PROSITE" id="PS51186"/>
    </source>
</evidence>
<feature type="domain" description="N-acetyltransferase" evidence="2">
    <location>
        <begin position="5"/>
        <end position="161"/>
    </location>
</feature>
<name>A0ABQ1KRV8_9RHOB</name>